<protein>
    <submittedName>
        <fullName evidence="2">Sulfurtransferase</fullName>
    </submittedName>
</protein>
<organism evidence="2 3">
    <name type="scientific">Bombiscardovia nodaiensis</name>
    <dbReference type="NCBI Taxonomy" id="2932181"/>
    <lineage>
        <taxon>Bacteria</taxon>
        <taxon>Bacillati</taxon>
        <taxon>Actinomycetota</taxon>
        <taxon>Actinomycetes</taxon>
        <taxon>Bifidobacteriales</taxon>
        <taxon>Bifidobacteriaceae</taxon>
        <taxon>Bombiscardovia</taxon>
    </lineage>
</organism>
<evidence type="ECO:0000313" key="3">
    <source>
        <dbReference type="Proteomes" id="UP001321766"/>
    </source>
</evidence>
<keyword evidence="3" id="KW-1185">Reference proteome</keyword>
<dbReference type="EMBL" id="AP026798">
    <property type="protein sequence ID" value="BDR52586.1"/>
    <property type="molecule type" value="Genomic_DNA"/>
</dbReference>
<sequence>MMGSPQQFIQKDYLEAVLASSISPMDYLQSQRATPGKYFLVDVRNAPAEKKQVKIEGAHDIPLQELEQRIGELPKGQTILVYCWDVWCNMAKKASLILLNNGFEVKELSGGIAAWQQLRLPVEQL</sequence>
<dbReference type="SUPFAM" id="SSF52821">
    <property type="entry name" value="Rhodanese/Cell cycle control phosphatase"/>
    <property type="match status" value="1"/>
</dbReference>
<dbReference type="InterPro" id="IPR050229">
    <property type="entry name" value="GlpE_sulfurtransferase"/>
</dbReference>
<feature type="domain" description="Rhodanese" evidence="1">
    <location>
        <begin position="34"/>
        <end position="124"/>
    </location>
</feature>
<dbReference type="Proteomes" id="UP001321766">
    <property type="component" value="Chromosome"/>
</dbReference>
<evidence type="ECO:0000259" key="1">
    <source>
        <dbReference type="PROSITE" id="PS50206"/>
    </source>
</evidence>
<dbReference type="Gene3D" id="3.40.250.10">
    <property type="entry name" value="Rhodanese-like domain"/>
    <property type="match status" value="1"/>
</dbReference>
<accession>A0ABM8B6V8</accession>
<dbReference type="SMART" id="SM00450">
    <property type="entry name" value="RHOD"/>
    <property type="match status" value="1"/>
</dbReference>
<dbReference type="InterPro" id="IPR036873">
    <property type="entry name" value="Rhodanese-like_dom_sf"/>
</dbReference>
<dbReference type="PANTHER" id="PTHR43031">
    <property type="entry name" value="FAD-DEPENDENT OXIDOREDUCTASE"/>
    <property type="match status" value="1"/>
</dbReference>
<reference evidence="2 3" key="1">
    <citation type="journal article" date="2023" name="Microbiol. Spectr.">
        <title>Symbiosis of Carpenter Bees with Uncharacterized Lactic Acid Bacteria Showing NAD Auxotrophy.</title>
        <authorList>
            <person name="Kawasaki S."/>
            <person name="Ozawa K."/>
            <person name="Mori T."/>
            <person name="Yamamoto A."/>
            <person name="Ito M."/>
            <person name="Ohkuma M."/>
            <person name="Sakamoto M."/>
            <person name="Matsutani M."/>
        </authorList>
    </citation>
    <scope>NUCLEOTIDE SEQUENCE [LARGE SCALE GENOMIC DNA]</scope>
    <source>
        <strain evidence="2 3">Kim37-2</strain>
    </source>
</reference>
<dbReference type="PROSITE" id="PS50206">
    <property type="entry name" value="RHODANESE_3"/>
    <property type="match status" value="1"/>
</dbReference>
<dbReference type="InterPro" id="IPR001763">
    <property type="entry name" value="Rhodanese-like_dom"/>
</dbReference>
<proteinExistence type="predicted"/>
<name>A0ABM8B6V8_9BIFI</name>
<dbReference type="PANTHER" id="PTHR43031:SF1">
    <property type="entry name" value="PYRIDINE NUCLEOTIDE-DISULPHIDE OXIDOREDUCTASE"/>
    <property type="match status" value="1"/>
</dbReference>
<dbReference type="Pfam" id="PF00581">
    <property type="entry name" value="Rhodanese"/>
    <property type="match status" value="1"/>
</dbReference>
<evidence type="ECO:0000313" key="2">
    <source>
        <dbReference type="EMBL" id="BDR52586.1"/>
    </source>
</evidence>
<gene>
    <name evidence="2" type="ORF">KIM372_04930</name>
</gene>